<dbReference type="NCBIfam" id="TIGR00539">
    <property type="entry name" value="hemN_rel"/>
    <property type="match status" value="1"/>
</dbReference>
<proteinExistence type="inferred from homology"/>
<dbReference type="RefSeq" id="WP_131748717.1">
    <property type="nucleotide sequence ID" value="NZ_CAACYI010000001.1"/>
</dbReference>
<dbReference type="AlphaFoldDB" id="A0A8H2M416"/>
<evidence type="ECO:0000313" key="11">
    <source>
        <dbReference type="EMBL" id="VFB16187.1"/>
    </source>
</evidence>
<evidence type="ECO:0000256" key="4">
    <source>
        <dbReference type="ARBA" id="ARBA00022691"/>
    </source>
</evidence>
<evidence type="ECO:0000256" key="8">
    <source>
        <dbReference type="ARBA" id="ARBA00023186"/>
    </source>
</evidence>
<dbReference type="EMBL" id="CAACYI010000001">
    <property type="protein sequence ID" value="VFB16187.1"/>
    <property type="molecule type" value="Genomic_DNA"/>
</dbReference>
<comment type="caution">
    <text evidence="11">The sequence shown here is derived from an EMBL/GenBank/DDBJ whole genome shotgun (WGS) entry which is preliminary data.</text>
</comment>
<accession>A0A8H2M416</accession>
<evidence type="ECO:0000259" key="10">
    <source>
        <dbReference type="PROSITE" id="PS51918"/>
    </source>
</evidence>
<organism evidence="11 12">
    <name type="scientific">Urinicoccus massiliensis</name>
    <dbReference type="NCBI Taxonomy" id="1723382"/>
    <lineage>
        <taxon>Bacteria</taxon>
        <taxon>Bacillati</taxon>
        <taxon>Bacillota</taxon>
        <taxon>Tissierellia</taxon>
        <taxon>Tissierellales</taxon>
        <taxon>Peptoniphilaceae</taxon>
        <taxon>Urinicoccus</taxon>
    </lineage>
</organism>
<keyword evidence="8 9" id="KW-0143">Chaperone</keyword>
<keyword evidence="3 9" id="KW-0349">Heme</keyword>
<dbReference type="GO" id="GO:0005737">
    <property type="term" value="C:cytoplasm"/>
    <property type="evidence" value="ECO:0007669"/>
    <property type="project" value="UniProtKB-SubCell"/>
</dbReference>
<dbReference type="SFLD" id="SFLDF00562">
    <property type="entry name" value="HemN-like__clustered_with_heat"/>
    <property type="match status" value="1"/>
</dbReference>
<protein>
    <recommendedName>
        <fullName evidence="2 9">Heme chaperone HemW</fullName>
    </recommendedName>
</protein>
<feature type="domain" description="Radical SAM core" evidence="10">
    <location>
        <begin position="1"/>
        <end position="231"/>
    </location>
</feature>
<reference evidence="11 12" key="1">
    <citation type="submission" date="2019-02" db="EMBL/GenBank/DDBJ databases">
        <authorList>
            <consortium name="Pathogen Informatics"/>
        </authorList>
    </citation>
    <scope>NUCLEOTIDE SEQUENCE [LARGE SCALE GENOMIC DNA]</scope>
    <source>
        <strain evidence="11 12">3012STDY7089603</strain>
    </source>
</reference>
<comment type="function">
    <text evidence="9">Probably acts as a heme chaperone, transferring heme to an unknown acceptor. Binds one molecule of heme per monomer, possibly covalently. Binds 1 [4Fe-4S] cluster. The cluster is coordinated with 3 cysteines and an exchangeable S-adenosyl-L-methionine.</text>
</comment>
<keyword evidence="9" id="KW-0004">4Fe-4S</keyword>
<evidence type="ECO:0000256" key="2">
    <source>
        <dbReference type="ARBA" id="ARBA00017228"/>
    </source>
</evidence>
<dbReference type="SFLD" id="SFLDF00288">
    <property type="entry name" value="HemN-like__clustered_with_nucl"/>
    <property type="match status" value="1"/>
</dbReference>
<dbReference type="InterPro" id="IPR004559">
    <property type="entry name" value="HemW-like"/>
</dbReference>
<name>A0A8H2M416_9FIRM</name>
<dbReference type="SUPFAM" id="SSF102114">
    <property type="entry name" value="Radical SAM enzymes"/>
    <property type="match status" value="1"/>
</dbReference>
<dbReference type="InterPro" id="IPR006638">
    <property type="entry name" value="Elp3/MiaA/NifB-like_rSAM"/>
</dbReference>
<dbReference type="InterPro" id="IPR034505">
    <property type="entry name" value="Coproporphyrinogen-III_oxidase"/>
</dbReference>
<dbReference type="GO" id="GO:0004109">
    <property type="term" value="F:coproporphyrinogen oxidase activity"/>
    <property type="evidence" value="ECO:0007669"/>
    <property type="project" value="InterPro"/>
</dbReference>
<evidence type="ECO:0000256" key="1">
    <source>
        <dbReference type="ARBA" id="ARBA00006100"/>
    </source>
</evidence>
<dbReference type="Gene3D" id="3.20.20.70">
    <property type="entry name" value="Aldolase class I"/>
    <property type="match status" value="1"/>
</dbReference>
<sequence>MISLYIHLPFCRKKCAYCDFASTSKTGDMDAYLRALDREINLYKEEVRDQEIRTIYLGGGTPSVLGQGRLVPLFEKIQESFNLTKDMEWTMEVNPESGKDLDFQALNQLGLNRVSMGIQSGQKNFLDLMGRIHSLEDVDACLEQLAKSSIEEINGDFIFGLPGQDLNHIKKDLDYIQSLALTHLSYYSFIPEEGTPLGEEVLSGLKKLPKDQEDRLMDHYIQDRLAELGYQQYELSNFTKKNPCRHNLAYWQVQDYLGLGLSAHSSYRDQRWANTTCLTSYMEDLALGKKPIAQRENLRKEDRLMEKIILFLRLNSGIPVKDLEKDYGIDFKKVFARAIEKNIQAQSLEEVEGTYRLTSYGQDVANQVELDFYRTF</sequence>
<keyword evidence="6 9" id="KW-0408">Iron</keyword>
<dbReference type="SFLD" id="SFLDG01082">
    <property type="entry name" value="B12-binding_domain_containing"/>
    <property type="match status" value="1"/>
</dbReference>
<dbReference type="SMART" id="SM00729">
    <property type="entry name" value="Elp3"/>
    <property type="match status" value="1"/>
</dbReference>
<dbReference type="InterPro" id="IPR010723">
    <property type="entry name" value="HemN_C"/>
</dbReference>
<keyword evidence="4 9" id="KW-0949">S-adenosyl-L-methionine</keyword>
<dbReference type="GO" id="GO:0051539">
    <property type="term" value="F:4 iron, 4 sulfur cluster binding"/>
    <property type="evidence" value="ECO:0007669"/>
    <property type="project" value="UniProtKB-UniRule"/>
</dbReference>
<dbReference type="SFLD" id="SFLDG01065">
    <property type="entry name" value="anaerobic_coproporphyrinogen-I"/>
    <property type="match status" value="1"/>
</dbReference>
<dbReference type="InterPro" id="IPR013785">
    <property type="entry name" value="Aldolase_TIM"/>
</dbReference>
<dbReference type="PANTHER" id="PTHR13932:SF5">
    <property type="entry name" value="RADICAL S-ADENOSYL METHIONINE DOMAIN-CONTAINING PROTEIN 1, MITOCHONDRIAL"/>
    <property type="match status" value="1"/>
</dbReference>
<evidence type="ECO:0000313" key="12">
    <source>
        <dbReference type="Proteomes" id="UP000377798"/>
    </source>
</evidence>
<dbReference type="PROSITE" id="PS51918">
    <property type="entry name" value="RADICAL_SAM"/>
    <property type="match status" value="1"/>
</dbReference>
<dbReference type="Pfam" id="PF06969">
    <property type="entry name" value="HemN_C"/>
    <property type="match status" value="1"/>
</dbReference>
<dbReference type="CDD" id="cd01335">
    <property type="entry name" value="Radical_SAM"/>
    <property type="match status" value="1"/>
</dbReference>
<keyword evidence="5 9" id="KW-0479">Metal-binding</keyword>
<comment type="subcellular location">
    <subcellularLocation>
        <location evidence="9">Cytoplasm</location>
    </subcellularLocation>
</comment>
<gene>
    <name evidence="11" type="primary">hemN</name>
    <name evidence="11" type="ORF">NCTC13150_00705</name>
</gene>
<dbReference type="InterPro" id="IPR058240">
    <property type="entry name" value="rSAM_sf"/>
</dbReference>
<evidence type="ECO:0000256" key="9">
    <source>
        <dbReference type="RuleBase" id="RU364116"/>
    </source>
</evidence>
<evidence type="ECO:0000256" key="6">
    <source>
        <dbReference type="ARBA" id="ARBA00023004"/>
    </source>
</evidence>
<evidence type="ECO:0000256" key="3">
    <source>
        <dbReference type="ARBA" id="ARBA00022617"/>
    </source>
</evidence>
<keyword evidence="11" id="KW-0560">Oxidoreductase</keyword>
<dbReference type="GO" id="GO:0046872">
    <property type="term" value="F:metal ion binding"/>
    <property type="evidence" value="ECO:0007669"/>
    <property type="project" value="UniProtKB-UniRule"/>
</dbReference>
<dbReference type="GO" id="GO:0006779">
    <property type="term" value="P:porphyrin-containing compound biosynthetic process"/>
    <property type="evidence" value="ECO:0007669"/>
    <property type="project" value="InterPro"/>
</dbReference>
<evidence type="ECO:0000256" key="7">
    <source>
        <dbReference type="ARBA" id="ARBA00023014"/>
    </source>
</evidence>
<evidence type="ECO:0000256" key="5">
    <source>
        <dbReference type="ARBA" id="ARBA00022723"/>
    </source>
</evidence>
<dbReference type="Pfam" id="PF04055">
    <property type="entry name" value="Radical_SAM"/>
    <property type="match status" value="1"/>
</dbReference>
<keyword evidence="7 9" id="KW-0411">Iron-sulfur</keyword>
<comment type="similarity">
    <text evidence="1">Belongs to the anaerobic coproporphyrinogen-III oxidase family. HemW subfamily.</text>
</comment>
<keyword evidence="9" id="KW-0963">Cytoplasm</keyword>
<dbReference type="SFLD" id="SFLDS00029">
    <property type="entry name" value="Radical_SAM"/>
    <property type="match status" value="1"/>
</dbReference>
<dbReference type="PANTHER" id="PTHR13932">
    <property type="entry name" value="COPROPORPHYRINIGEN III OXIDASE"/>
    <property type="match status" value="1"/>
</dbReference>
<dbReference type="Proteomes" id="UP000377798">
    <property type="component" value="Unassembled WGS sequence"/>
</dbReference>
<keyword evidence="12" id="KW-1185">Reference proteome</keyword>
<dbReference type="InterPro" id="IPR007197">
    <property type="entry name" value="rSAM"/>
</dbReference>